<keyword evidence="5" id="KW-0378">Hydrolase</keyword>
<evidence type="ECO:0000256" key="9">
    <source>
        <dbReference type="PROSITE-ProRule" id="PRU01373"/>
    </source>
</evidence>
<dbReference type="InterPro" id="IPR050979">
    <property type="entry name" value="LD-transpeptidase"/>
</dbReference>
<accession>A0A0D5A0J0</accession>
<evidence type="ECO:0000259" key="10">
    <source>
        <dbReference type="PROSITE" id="PS52029"/>
    </source>
</evidence>
<evidence type="ECO:0000256" key="6">
    <source>
        <dbReference type="ARBA" id="ARBA00022960"/>
    </source>
</evidence>
<dbReference type="EMBL" id="KM659091">
    <property type="protein sequence ID" value="AJW29929.1"/>
    <property type="molecule type" value="Genomic_DNA"/>
</dbReference>
<feature type="domain" description="L,D-TPase catalytic" evidence="10">
    <location>
        <begin position="118"/>
        <end position="251"/>
    </location>
</feature>
<protein>
    <submittedName>
        <fullName evidence="11">ErfK/YbiS/YcfS/YnhG family protein</fullName>
    </submittedName>
</protein>
<dbReference type="FunFam" id="2.40.440.10:FF:000002">
    <property type="entry name" value="L,D-transpeptidase ErfK/SrfK"/>
    <property type="match status" value="1"/>
</dbReference>
<evidence type="ECO:0000256" key="3">
    <source>
        <dbReference type="ARBA" id="ARBA00022676"/>
    </source>
</evidence>
<dbReference type="UniPathway" id="UPA00219"/>
<comment type="similarity">
    <text evidence="2">Belongs to the YkuD family.</text>
</comment>
<keyword evidence="6 9" id="KW-0133">Cell shape</keyword>
<dbReference type="Pfam" id="PF03734">
    <property type="entry name" value="YkuD"/>
    <property type="match status" value="1"/>
</dbReference>
<geneLocation type="plasmid" evidence="11">
    <name>pLM19O1</name>
</geneLocation>
<keyword evidence="4" id="KW-0808">Transferase</keyword>
<dbReference type="GO" id="GO:0016757">
    <property type="term" value="F:glycosyltransferase activity"/>
    <property type="evidence" value="ECO:0007669"/>
    <property type="project" value="UniProtKB-KW"/>
</dbReference>
<dbReference type="CDD" id="cd16913">
    <property type="entry name" value="YkuD_like"/>
    <property type="match status" value="1"/>
</dbReference>
<feature type="active site" description="Proton donor/acceptor" evidence="9">
    <location>
        <position position="211"/>
    </location>
</feature>
<evidence type="ECO:0000256" key="4">
    <source>
        <dbReference type="ARBA" id="ARBA00022679"/>
    </source>
</evidence>
<dbReference type="GO" id="GO:0071972">
    <property type="term" value="F:peptidoglycan L,D-transpeptidase activity"/>
    <property type="evidence" value="ECO:0007669"/>
    <property type="project" value="TreeGrafter"/>
</dbReference>
<organism evidence="11">
    <name type="scientific">Ochrobactrum sp. LM19</name>
    <dbReference type="NCBI Taxonomy" id="1449781"/>
    <lineage>
        <taxon>Bacteria</taxon>
        <taxon>Pseudomonadati</taxon>
        <taxon>Pseudomonadota</taxon>
        <taxon>Alphaproteobacteria</taxon>
        <taxon>Hyphomicrobiales</taxon>
        <taxon>Brucellaceae</taxon>
        <taxon>Brucella/Ochrobactrum group</taxon>
        <taxon>Ochrobactrum</taxon>
    </lineage>
</organism>
<keyword evidence="11" id="KW-0614">Plasmid</keyword>
<dbReference type="GO" id="GO:0008360">
    <property type="term" value="P:regulation of cell shape"/>
    <property type="evidence" value="ECO:0007669"/>
    <property type="project" value="UniProtKB-UniRule"/>
</dbReference>
<dbReference type="PROSITE" id="PS52029">
    <property type="entry name" value="LD_TPASE"/>
    <property type="match status" value="1"/>
</dbReference>
<keyword evidence="7 9" id="KW-0573">Peptidoglycan synthesis</keyword>
<evidence type="ECO:0000256" key="1">
    <source>
        <dbReference type="ARBA" id="ARBA00004752"/>
    </source>
</evidence>
<dbReference type="GO" id="GO:0018104">
    <property type="term" value="P:peptidoglycan-protein cross-linking"/>
    <property type="evidence" value="ECO:0007669"/>
    <property type="project" value="TreeGrafter"/>
</dbReference>
<evidence type="ECO:0000256" key="7">
    <source>
        <dbReference type="ARBA" id="ARBA00022984"/>
    </source>
</evidence>
<dbReference type="SUPFAM" id="SSF141523">
    <property type="entry name" value="L,D-transpeptidase catalytic domain-like"/>
    <property type="match status" value="1"/>
</dbReference>
<dbReference type="AlphaFoldDB" id="A0A0D5A0J0"/>
<proteinExistence type="inferred from homology"/>
<dbReference type="GO" id="GO:0005576">
    <property type="term" value="C:extracellular region"/>
    <property type="evidence" value="ECO:0007669"/>
    <property type="project" value="TreeGrafter"/>
</dbReference>
<dbReference type="InterPro" id="IPR005490">
    <property type="entry name" value="LD_TPept_cat_dom"/>
</dbReference>
<evidence type="ECO:0000313" key="11">
    <source>
        <dbReference type="EMBL" id="AJW29929.1"/>
    </source>
</evidence>
<keyword evidence="3" id="KW-0328">Glycosyltransferase</keyword>
<dbReference type="PANTHER" id="PTHR30582">
    <property type="entry name" value="L,D-TRANSPEPTIDASE"/>
    <property type="match status" value="1"/>
</dbReference>
<feature type="active site" description="Nucleophile" evidence="9">
    <location>
        <position position="227"/>
    </location>
</feature>
<evidence type="ECO:0000256" key="8">
    <source>
        <dbReference type="ARBA" id="ARBA00023316"/>
    </source>
</evidence>
<comment type="pathway">
    <text evidence="1 9">Cell wall biogenesis; peptidoglycan biosynthesis.</text>
</comment>
<dbReference type="InterPro" id="IPR038063">
    <property type="entry name" value="Transpep_catalytic_dom"/>
</dbReference>
<name>A0A0D5A0J0_9HYPH</name>
<reference evidence="11" key="1">
    <citation type="submission" date="2014-09" db="EMBL/GenBank/DDBJ databases">
        <title>The mobilome of the heavy metals and metalloids hypertolerant bacteria from the Lubin copper mine (Poland).</title>
        <authorList>
            <person name="Dziewit L."/>
            <person name="Bartosik D."/>
        </authorList>
    </citation>
    <scope>NUCLEOTIDE SEQUENCE</scope>
    <source>
        <plasmid evidence="11">pLM19O1</plasmid>
    </source>
</reference>
<evidence type="ECO:0000256" key="2">
    <source>
        <dbReference type="ARBA" id="ARBA00005992"/>
    </source>
</evidence>
<evidence type="ECO:0000256" key="5">
    <source>
        <dbReference type="ARBA" id="ARBA00022801"/>
    </source>
</evidence>
<gene>
    <name evidence="11" type="ORF">pLM19O1_p59</name>
</gene>
<sequence>MPRELVVRPAISGGIRMQERNTRKFRNSSWRSSTSPWNSIVIASSSKPSARFVVSRRKFLLGLLALQACSATSENLPQTSGATAYSSEPYPIRPINRSKFAKDLQPVTMAGTTDAASGSIVVDPRNKHLYFVESPGVVRRYGIAVGKSGYSWRGLATIERKAKWPAWHPTDDMHAETPGLPKRIEPGPANPLGARALYLYSNGQDTLYRIHGTNEPWTIGTEASSGCIRMLNEDIIELYEKVKTGAQVEVK</sequence>
<dbReference type="Gene3D" id="2.40.440.10">
    <property type="entry name" value="L,D-transpeptidase catalytic domain-like"/>
    <property type="match status" value="1"/>
</dbReference>
<keyword evidence="8 9" id="KW-0961">Cell wall biogenesis/degradation</keyword>
<dbReference type="GO" id="GO:0071555">
    <property type="term" value="P:cell wall organization"/>
    <property type="evidence" value="ECO:0007669"/>
    <property type="project" value="UniProtKB-UniRule"/>
</dbReference>
<dbReference type="PANTHER" id="PTHR30582:SF24">
    <property type="entry name" value="L,D-TRANSPEPTIDASE ERFK_SRFK-RELATED"/>
    <property type="match status" value="1"/>
</dbReference>